<evidence type="ECO:0000313" key="3">
    <source>
        <dbReference type="Proteomes" id="UP000241610"/>
    </source>
</evidence>
<accession>A0A1D8KFN6</accession>
<evidence type="ECO:0000313" key="2">
    <source>
        <dbReference type="EMBL" id="AOV57460.1"/>
    </source>
</evidence>
<gene>
    <name evidence="2" type="ORF">N330309_205</name>
</gene>
<dbReference type="Proteomes" id="UP000241610">
    <property type="component" value="Segment"/>
</dbReference>
<name>A0A1D8KFN6_9CAUD</name>
<organism evidence="2 3">
    <name type="scientific">Synechococcus phage S-CAM1</name>
    <dbReference type="NCBI Taxonomy" id="754037"/>
    <lineage>
        <taxon>Viruses</taxon>
        <taxon>Duplodnaviria</taxon>
        <taxon>Heunggongvirae</taxon>
        <taxon>Uroviricota</taxon>
        <taxon>Caudoviricetes</taxon>
        <taxon>Pantevenvirales</taxon>
        <taxon>Kyanoviridae</taxon>
        <taxon>Anaposvirus</taxon>
        <taxon>Anaposvirus socalone</taxon>
    </lineage>
</organism>
<dbReference type="EMBL" id="KU686192">
    <property type="protein sequence ID" value="AOV57460.1"/>
    <property type="molecule type" value="Genomic_DNA"/>
</dbReference>
<feature type="compositionally biased region" description="Low complexity" evidence="1">
    <location>
        <begin position="117"/>
        <end position="127"/>
    </location>
</feature>
<reference evidence="2 3" key="1">
    <citation type="journal article" date="2016" name="Virology">
        <title>The genomic content and context of auxiliary metabolic genes in marine cyanomyoviruses.</title>
        <authorList>
            <person name="Crummett L.T."/>
            <person name="Puxty R.J."/>
            <person name="Weihe C."/>
            <person name="Marston M.F."/>
            <person name="Martiny J.B."/>
        </authorList>
    </citation>
    <scope>NUCLEOTIDE SEQUENCE [LARGE SCALE GENOMIC DNA]</scope>
    <source>
        <strain evidence="2">0309SB33</strain>
    </source>
</reference>
<protein>
    <recommendedName>
        <fullName evidence="4">Gp164</fullName>
    </recommendedName>
</protein>
<proteinExistence type="predicted"/>
<sequence length="270" mass="29206">MDIPQISTDSIRIRDLDIGPINIWTAPEARIPGVPPIYPVTNLIGVPVVDMPGCVEAHERNDNNQLEVDDPKGVKVYCDAGTPSFNPMDYNRSKLKLERETPVPPIGAPPDKKAPEAEAPPTKTPDTSGAASATVECPTQKQLSEEPVGFIFDSGRKEVTGYKLVGNQCIREVRDVPIVEQAINGLPPTGTVITTGGIAVVATTSALLAKPFADILLKVIKPTVKKVLKKVAAIRGKKLKVQSVEDRRAEQRDRNQAIAKLRSVKAKTKK</sequence>
<evidence type="ECO:0000256" key="1">
    <source>
        <dbReference type="SAM" id="MobiDB-lite"/>
    </source>
</evidence>
<evidence type="ECO:0008006" key="4">
    <source>
        <dbReference type="Google" id="ProtNLM"/>
    </source>
</evidence>
<feature type="region of interest" description="Disordered" evidence="1">
    <location>
        <begin position="96"/>
        <end position="139"/>
    </location>
</feature>